<evidence type="ECO:0008006" key="3">
    <source>
        <dbReference type="Google" id="ProtNLM"/>
    </source>
</evidence>
<protein>
    <recommendedName>
        <fullName evidence="3">Z ring-associated protein ZapA</fullName>
    </recommendedName>
</protein>
<keyword evidence="2" id="KW-1185">Reference proteome</keyword>
<evidence type="ECO:0000313" key="2">
    <source>
        <dbReference type="Proteomes" id="UP001465976"/>
    </source>
</evidence>
<organism evidence="1 2">
    <name type="scientific">Marasmius crinis-equi</name>
    <dbReference type="NCBI Taxonomy" id="585013"/>
    <lineage>
        <taxon>Eukaryota</taxon>
        <taxon>Fungi</taxon>
        <taxon>Dikarya</taxon>
        <taxon>Basidiomycota</taxon>
        <taxon>Agaricomycotina</taxon>
        <taxon>Agaricomycetes</taxon>
        <taxon>Agaricomycetidae</taxon>
        <taxon>Agaricales</taxon>
        <taxon>Marasmiineae</taxon>
        <taxon>Marasmiaceae</taxon>
        <taxon>Marasmius</taxon>
    </lineage>
</organism>
<dbReference type="EMBL" id="JBAHYK010002184">
    <property type="protein sequence ID" value="KAL0565635.1"/>
    <property type="molecule type" value="Genomic_DNA"/>
</dbReference>
<name>A0ABR3ERU4_9AGAR</name>
<dbReference type="Proteomes" id="UP001465976">
    <property type="component" value="Unassembled WGS sequence"/>
</dbReference>
<proteinExistence type="predicted"/>
<evidence type="ECO:0000313" key="1">
    <source>
        <dbReference type="EMBL" id="KAL0565635.1"/>
    </source>
</evidence>
<reference evidence="1 2" key="1">
    <citation type="submission" date="2024-02" db="EMBL/GenBank/DDBJ databases">
        <title>A draft genome for the cacao thread blight pathogen Marasmius crinis-equi.</title>
        <authorList>
            <person name="Cohen S.P."/>
            <person name="Baruah I.K."/>
            <person name="Amoako-Attah I."/>
            <person name="Bukari Y."/>
            <person name="Meinhardt L.W."/>
            <person name="Bailey B.A."/>
        </authorList>
    </citation>
    <scope>NUCLEOTIDE SEQUENCE [LARGE SCALE GENOMIC DNA]</scope>
    <source>
        <strain evidence="1 2">GH-76</strain>
    </source>
</reference>
<comment type="caution">
    <text evidence="1">The sequence shown here is derived from an EMBL/GenBank/DDBJ whole genome shotgun (WGS) entry which is preliminary data.</text>
</comment>
<sequence>MSPTTSNQPEGSTLPHLVTRLEIERLGNDYDLTEDQIESLCKMSFIASNSADSGEITQPQLAVTLMSIAMNFNCWNRHHEEDQNLRQVVSEMELMLHERSTLTRTMDVSVMFSSRCLWSLTMFCREHFGQRPGWCSTTQHAPATAT</sequence>
<accession>A0ABR3ERU4</accession>
<gene>
    <name evidence="1" type="ORF">V5O48_016383</name>
</gene>